<feature type="compositionally biased region" description="Polar residues" evidence="1">
    <location>
        <begin position="74"/>
        <end position="91"/>
    </location>
</feature>
<dbReference type="STRING" id="28094.SAMN06295900_111156"/>
<gene>
    <name evidence="2" type="ORF">SAMN06295900_111156</name>
</gene>
<organism evidence="2 3">
    <name type="scientific">Trinickia caryophylli</name>
    <name type="common">Paraburkholderia caryophylli</name>
    <dbReference type="NCBI Taxonomy" id="28094"/>
    <lineage>
        <taxon>Bacteria</taxon>
        <taxon>Pseudomonadati</taxon>
        <taxon>Pseudomonadota</taxon>
        <taxon>Betaproteobacteria</taxon>
        <taxon>Burkholderiales</taxon>
        <taxon>Burkholderiaceae</taxon>
        <taxon>Trinickia</taxon>
    </lineage>
</organism>
<sequence>MNRIPSKTTGAVPPASNDAAATPRANATTSAPERRLLSLPFFGRLARPAPHSTGNAPHVPQPRSDIRARAAKSPDQSVSPPKGRPSTSAPSLFTAADTARSAEMEERLDRLRGLTIDPKVANDILAHADNAGGPVLFDGFGRIEDFSPLHQIQPALVSKLENAVIEPLTSTNARGPRDAPRAERDILVRAMHLLGMEHNPVNQALLDDAKKLFLSGSFSRNAVASFLENAVARVDDVLLHDQFTKLATEIAKPVTVPQLADNLYGRTFESLLVDDLVRWPPNGMLRATRELGRGVVETLRSYPPAVFHEMVDILRNDVRPWFGLSPSMARFLAHPSMSTFEASMSDTSSGIEAIKVINVAQRMVLAIHNVSERGEIDRPGWYQRCFDFYSDFLSSQKPGGKSQLSGVFARNPGNWLHYQPNAASTRNPWQGTSWTHSRVVTPDRLSLFEQDALARGQPIVNGASGQTGMVVSLAHHVGQTHPNMSHRDLHLAIMTCLVFNGGHSTEEVLFALDATKGLYAPARIEPGWASGFRGGYEAIAELGGTEADKRMLRDRMDTALKRTIAYHAKYAA</sequence>
<reference evidence="3" key="1">
    <citation type="submission" date="2017-04" db="EMBL/GenBank/DDBJ databases">
        <authorList>
            <person name="Varghese N."/>
            <person name="Submissions S."/>
        </authorList>
    </citation>
    <scope>NUCLEOTIDE SEQUENCE [LARGE SCALE GENOMIC DNA]</scope>
    <source>
        <strain evidence="3">Ballard 720</strain>
    </source>
</reference>
<evidence type="ECO:0000313" key="2">
    <source>
        <dbReference type="EMBL" id="SMF58890.1"/>
    </source>
</evidence>
<name>A0A1X7FU93_TRICW</name>
<proteinExistence type="predicted"/>
<dbReference type="Proteomes" id="UP000192911">
    <property type="component" value="Unassembled WGS sequence"/>
</dbReference>
<keyword evidence="3" id="KW-1185">Reference proteome</keyword>
<feature type="region of interest" description="Disordered" evidence="1">
    <location>
        <begin position="1"/>
        <end position="104"/>
    </location>
</feature>
<accession>A0A1X7FU93</accession>
<dbReference type="AlphaFoldDB" id="A0A1X7FU93"/>
<dbReference type="EMBL" id="FXAH01000011">
    <property type="protein sequence ID" value="SMF58890.1"/>
    <property type="molecule type" value="Genomic_DNA"/>
</dbReference>
<evidence type="ECO:0000313" key="3">
    <source>
        <dbReference type="Proteomes" id="UP000192911"/>
    </source>
</evidence>
<protein>
    <submittedName>
        <fullName evidence="2">Uncharacterized protein</fullName>
    </submittedName>
</protein>
<evidence type="ECO:0000256" key="1">
    <source>
        <dbReference type="SAM" id="MobiDB-lite"/>
    </source>
</evidence>